<proteinExistence type="predicted"/>
<keyword evidence="2" id="KW-1185">Reference proteome</keyword>
<reference evidence="1 2" key="1">
    <citation type="submission" date="2024-04" db="EMBL/GenBank/DDBJ databases">
        <title>genome sequences of Mucor flavus KT1a and Helicostylum pulchrum KT1b strains isolation_sourced from the surface of a dry-aged beef.</title>
        <authorList>
            <person name="Toyotome T."/>
            <person name="Hosono M."/>
            <person name="Torimaru M."/>
            <person name="Fukuda K."/>
            <person name="Mikami N."/>
        </authorList>
    </citation>
    <scope>NUCLEOTIDE SEQUENCE [LARGE SCALE GENOMIC DNA]</scope>
    <source>
        <strain evidence="1 2">KT1b</strain>
    </source>
</reference>
<accession>A0ABP9XUY2</accession>
<dbReference type="Proteomes" id="UP001476247">
    <property type="component" value="Unassembled WGS sequence"/>
</dbReference>
<comment type="caution">
    <text evidence="1">The sequence shown here is derived from an EMBL/GenBank/DDBJ whole genome shotgun (WGS) entry which is preliminary data.</text>
</comment>
<organism evidence="1 2">
    <name type="scientific">Helicostylum pulchrum</name>
    <dbReference type="NCBI Taxonomy" id="562976"/>
    <lineage>
        <taxon>Eukaryota</taxon>
        <taxon>Fungi</taxon>
        <taxon>Fungi incertae sedis</taxon>
        <taxon>Mucoromycota</taxon>
        <taxon>Mucoromycotina</taxon>
        <taxon>Mucoromycetes</taxon>
        <taxon>Mucorales</taxon>
        <taxon>Mucorineae</taxon>
        <taxon>Mucoraceae</taxon>
        <taxon>Helicostylum</taxon>
    </lineage>
</organism>
<evidence type="ECO:0000313" key="2">
    <source>
        <dbReference type="Proteomes" id="UP001476247"/>
    </source>
</evidence>
<evidence type="ECO:0000313" key="1">
    <source>
        <dbReference type="EMBL" id="GAA5798579.1"/>
    </source>
</evidence>
<gene>
    <name evidence="1" type="ORF">HPULCUR_003984</name>
</gene>
<sequence length="223" mass="24999">MKDINTDELDVVTGEFARQSSTIPSKLYRDLLKSALTTKVHLNAVLKRVPYLPATKIKTVVVPMIQIMGLSCVLYGMNIIDKKVYTLQKIPSINYPSTQREVKSGGIKSLSDGFALVEYISPVIKCPSSENVEDEVDRQEDDDVVIGNDIAIKAEDTMKLLEFFKLESTSDAQLKDHLARTKNGEAIERENGPKLSDVKVTSKVIERSKDVPIEHLQNFIQYI</sequence>
<name>A0ABP9XUY2_9FUNG</name>
<protein>
    <submittedName>
        <fullName evidence="1">Uncharacterized protein</fullName>
    </submittedName>
</protein>
<dbReference type="EMBL" id="BAABUJ010000010">
    <property type="protein sequence ID" value="GAA5798579.1"/>
    <property type="molecule type" value="Genomic_DNA"/>
</dbReference>